<dbReference type="InterPro" id="IPR009003">
    <property type="entry name" value="Peptidase_S1_PA"/>
</dbReference>
<accession>A0A8K1U2H3</accession>
<evidence type="ECO:0000256" key="3">
    <source>
        <dbReference type="SAM" id="MobiDB-lite"/>
    </source>
</evidence>
<keyword evidence="2" id="KW-0175">Coiled coil</keyword>
<proteinExistence type="predicted"/>
<organism evidence="5">
    <name type="scientific">Riboviria sp</name>
    <dbReference type="NCBI Taxonomy" id="2585031"/>
    <lineage>
        <taxon>Viruses</taxon>
        <taxon>Riboviria</taxon>
    </lineage>
</organism>
<feature type="region of interest" description="Disordered" evidence="3">
    <location>
        <begin position="439"/>
        <end position="481"/>
    </location>
</feature>
<dbReference type="GO" id="GO:0016787">
    <property type="term" value="F:hydrolase activity"/>
    <property type="evidence" value="ECO:0007669"/>
    <property type="project" value="UniProtKB-KW"/>
</dbReference>
<feature type="domain" description="C2H2-type" evidence="4">
    <location>
        <begin position="377"/>
        <end position="400"/>
    </location>
</feature>
<name>A0A8K1U2H3_9VIRU</name>
<evidence type="ECO:0000256" key="2">
    <source>
        <dbReference type="SAM" id="Coils"/>
    </source>
</evidence>
<dbReference type="InterPro" id="IPR043504">
    <property type="entry name" value="Peptidase_S1_PA_chymotrypsin"/>
</dbReference>
<sequence>MRGVSVYSGEATVVGSPFMEGSIPKFQVEILIPGLLLDEFVGYGCRIENYLVMPGHVYDLLPKGEFLMKTSYGKALVKPTSLRSAVINDIVYLMVDACVWTDLGISKPSVGADVPRAVTVTVSGRKGKTVGTIAHSRVKFLYNYTGSTLPGYSGAGYVHNGSLMGVHLGVAGSGNIGACAEVLLRDIRALLKGEAGVGTAISANFDRELIDQGRKSTDWKTSDYDKDIIDEDDVDAWEIFEEWSFKHPAVTFDDYMLEKKGRRPRYANGSQHIEIDGESAHSIRGLTPNDLEKMSILVAMEKKRRSRLQAIPIVGQSDESPVFNLAVDETAELRQRIQVLEADVQALRDQVEVLNLQAKKTKSNVQVQQPTKKIISCTHPGCTKKFGTDIGSFMHKLTVHGSEKISPVVEAAPDTSVSKAAIATESAFLSDSQKLIATDPKNVRKSSGNPSSTNFSKNLNLSAKSVPSTSRQDNQSKTSNLENKLDKLCATLEKVLAGLQVTQET</sequence>
<reference evidence="5" key="1">
    <citation type="submission" date="2020-11" db="EMBL/GenBank/DDBJ databases">
        <title>RNA virus dark matter in the feces of wild birds.</title>
        <authorList>
            <person name="Lu X."/>
            <person name="Yang X.S."/>
            <person name="Zhang W."/>
        </authorList>
    </citation>
    <scope>NUCLEOTIDE SEQUENCE</scope>
    <source>
        <strain evidence="5">PallassLeafWarbler155con122</strain>
    </source>
</reference>
<dbReference type="SUPFAM" id="SSF50494">
    <property type="entry name" value="Trypsin-like serine proteases"/>
    <property type="match status" value="1"/>
</dbReference>
<dbReference type="Gene3D" id="2.40.10.10">
    <property type="entry name" value="Trypsin-like serine proteases"/>
    <property type="match status" value="2"/>
</dbReference>
<evidence type="ECO:0000256" key="1">
    <source>
        <dbReference type="ARBA" id="ARBA00022801"/>
    </source>
</evidence>
<feature type="compositionally biased region" description="Polar residues" evidence="3">
    <location>
        <begin position="445"/>
        <end position="481"/>
    </location>
</feature>
<evidence type="ECO:0000313" key="5">
    <source>
        <dbReference type="EMBL" id="UGO57412.1"/>
    </source>
</evidence>
<dbReference type="EMBL" id="MW239397">
    <property type="protein sequence ID" value="UGO57412.1"/>
    <property type="molecule type" value="Genomic_RNA"/>
</dbReference>
<feature type="coiled-coil region" evidence="2">
    <location>
        <begin position="330"/>
        <end position="364"/>
    </location>
</feature>
<keyword evidence="1" id="KW-0378">Hydrolase</keyword>
<protein>
    <recommendedName>
        <fullName evidence="4">C2H2-type domain-containing protein</fullName>
    </recommendedName>
</protein>
<dbReference type="PROSITE" id="PS00028">
    <property type="entry name" value="ZINC_FINGER_C2H2_1"/>
    <property type="match status" value="1"/>
</dbReference>
<evidence type="ECO:0000259" key="4">
    <source>
        <dbReference type="PROSITE" id="PS00028"/>
    </source>
</evidence>
<dbReference type="InterPro" id="IPR013087">
    <property type="entry name" value="Znf_C2H2_type"/>
</dbReference>